<dbReference type="CDD" id="cd00067">
    <property type="entry name" value="GAL4"/>
    <property type="match status" value="1"/>
</dbReference>
<evidence type="ECO:0000259" key="8">
    <source>
        <dbReference type="PROSITE" id="PS50048"/>
    </source>
</evidence>
<dbReference type="Pfam" id="PF00172">
    <property type="entry name" value="Zn_clus"/>
    <property type="match status" value="1"/>
</dbReference>
<feature type="domain" description="Zn(2)-C6 fungal-type" evidence="8">
    <location>
        <begin position="10"/>
        <end position="39"/>
    </location>
</feature>
<dbReference type="CDD" id="cd12148">
    <property type="entry name" value="fungal_TF_MHR"/>
    <property type="match status" value="1"/>
</dbReference>
<evidence type="ECO:0000256" key="1">
    <source>
        <dbReference type="ARBA" id="ARBA00004123"/>
    </source>
</evidence>
<keyword evidence="2" id="KW-0479">Metal-binding</keyword>
<dbReference type="PROSITE" id="PS00463">
    <property type="entry name" value="ZN2_CY6_FUNGAL_1"/>
    <property type="match status" value="1"/>
</dbReference>
<evidence type="ECO:0000313" key="10">
    <source>
        <dbReference type="Proteomes" id="UP001628179"/>
    </source>
</evidence>
<keyword evidence="4" id="KW-0805">Transcription regulation</keyword>
<accession>A0ABQ0G2K2</accession>
<evidence type="ECO:0000256" key="4">
    <source>
        <dbReference type="ARBA" id="ARBA00023015"/>
    </source>
</evidence>
<evidence type="ECO:0000256" key="3">
    <source>
        <dbReference type="ARBA" id="ARBA00022833"/>
    </source>
</evidence>
<name>A0ABQ0G2K2_9PEZI</name>
<evidence type="ECO:0000256" key="6">
    <source>
        <dbReference type="ARBA" id="ARBA00023163"/>
    </source>
</evidence>
<evidence type="ECO:0000256" key="2">
    <source>
        <dbReference type="ARBA" id="ARBA00022723"/>
    </source>
</evidence>
<comment type="subcellular location">
    <subcellularLocation>
        <location evidence="1">Nucleus</location>
    </subcellularLocation>
</comment>
<dbReference type="InterPro" id="IPR036864">
    <property type="entry name" value="Zn2-C6_fun-type_DNA-bd_sf"/>
</dbReference>
<protein>
    <recommendedName>
        <fullName evidence="8">Zn(2)-C6 fungal-type domain-containing protein</fullName>
    </recommendedName>
</protein>
<proteinExistence type="predicted"/>
<keyword evidence="10" id="KW-1185">Reference proteome</keyword>
<dbReference type="Proteomes" id="UP001628179">
    <property type="component" value="Unassembled WGS sequence"/>
</dbReference>
<evidence type="ECO:0000256" key="5">
    <source>
        <dbReference type="ARBA" id="ARBA00023125"/>
    </source>
</evidence>
<comment type="caution">
    <text evidence="9">The sequence shown here is derived from an EMBL/GenBank/DDBJ whole genome shotgun (WGS) entry which is preliminary data.</text>
</comment>
<dbReference type="PANTHER" id="PTHR31313">
    <property type="entry name" value="TY1 ENHANCER ACTIVATOR"/>
    <property type="match status" value="1"/>
</dbReference>
<keyword evidence="3" id="KW-0862">Zinc</keyword>
<keyword evidence="7" id="KW-0539">Nucleus</keyword>
<dbReference type="EMBL" id="BAAFSV010000001">
    <property type="protein sequence ID" value="GAB1311988.1"/>
    <property type="molecule type" value="Genomic_DNA"/>
</dbReference>
<gene>
    <name evidence="9" type="ORF">MFIFM68171_02198</name>
</gene>
<keyword evidence="5" id="KW-0238">DNA-binding</keyword>
<dbReference type="Gene3D" id="4.10.240.10">
    <property type="entry name" value="Zn(2)-C6 fungal-type DNA-binding domain"/>
    <property type="match status" value="1"/>
</dbReference>
<dbReference type="RefSeq" id="XP_070913721.1">
    <property type="nucleotide sequence ID" value="XM_071057620.1"/>
</dbReference>
<evidence type="ECO:0000256" key="7">
    <source>
        <dbReference type="ARBA" id="ARBA00023242"/>
    </source>
</evidence>
<keyword evidence="6" id="KW-0804">Transcription</keyword>
<dbReference type="InterPro" id="IPR001138">
    <property type="entry name" value="Zn2Cys6_DnaBD"/>
</dbReference>
<sequence length="561" mass="62372">MTLRTSVRIACRRCRKKRAKCDGQTPCASCEEAGDECEYDAAQRESKSELRAETARLRKSSVDADALICTIASIQDPHLCKLTLQGLVDGRLTRDNILRKYRDHHTSSNNYGTSSHTSLAQGPISNISQQSTLIAAGGFSPEEPPSCFDQLLTWRTCRPNPSSVDAATPPPLSLPPLPLDAYAAHSRKVFFDEARARLFDDSSSVVDLPDIQALGILAQYRLRCGLEAEASELAEAFVARIAEHCQRPLPDDENREDFSKARVITYCSAVSLIRMLSLVTGRLFNTHQPAIPEDLFPLDQLAGSAALADQANHGLRLNLMTEMAPWNVQLVATKLFQLTEWVYNVILAAEADIQAALQDVMEVDERCLGWYKDFFDILAPDGGRTSFVLFVHMYYHFCLLCAFRPFVSPSVDNTDVRPQEICTQAAHSILALAQFYDDLFTFQRVSGFTPYFICVSGLFCLAMEDGGSQVGLLRLRRADGEAAMTDGEFSESDKVRNDARLRDGSLAVQKSHIRLSPAAHACALLSRISSTHPAAMTADKLLKEQLIARFKQRQQEQTRRR</sequence>
<dbReference type="PANTHER" id="PTHR31313:SF4">
    <property type="entry name" value="CONIDIAL DEVELOPMENT PROTEIN FLUFFY"/>
    <property type="match status" value="1"/>
</dbReference>
<dbReference type="SMART" id="SM00066">
    <property type="entry name" value="GAL4"/>
    <property type="match status" value="1"/>
</dbReference>
<evidence type="ECO:0000313" key="9">
    <source>
        <dbReference type="EMBL" id="GAB1311988.1"/>
    </source>
</evidence>
<reference evidence="9 10" key="1">
    <citation type="submission" date="2024-09" db="EMBL/GenBank/DDBJ databases">
        <title>Itraconazole resistance in Madurella fahalii resulting from another homologue of gene encoding cytochrome P450 14-alpha sterol demethylase (CYP51).</title>
        <authorList>
            <person name="Yoshioka I."/>
            <person name="Fahal A.H."/>
            <person name="Kaneko S."/>
            <person name="Yaguchi T."/>
        </authorList>
    </citation>
    <scope>NUCLEOTIDE SEQUENCE [LARGE SCALE GENOMIC DNA]</scope>
    <source>
        <strain evidence="9 10">IFM 68171</strain>
    </source>
</reference>
<organism evidence="9 10">
    <name type="scientific">Madurella fahalii</name>
    <dbReference type="NCBI Taxonomy" id="1157608"/>
    <lineage>
        <taxon>Eukaryota</taxon>
        <taxon>Fungi</taxon>
        <taxon>Dikarya</taxon>
        <taxon>Ascomycota</taxon>
        <taxon>Pezizomycotina</taxon>
        <taxon>Sordariomycetes</taxon>
        <taxon>Sordariomycetidae</taxon>
        <taxon>Sordariales</taxon>
        <taxon>Sordariales incertae sedis</taxon>
        <taxon>Madurella</taxon>
    </lineage>
</organism>
<dbReference type="PROSITE" id="PS50048">
    <property type="entry name" value="ZN2_CY6_FUNGAL_2"/>
    <property type="match status" value="1"/>
</dbReference>
<dbReference type="GeneID" id="98172943"/>
<dbReference type="SUPFAM" id="SSF57701">
    <property type="entry name" value="Zn2/Cys6 DNA-binding domain"/>
    <property type="match status" value="1"/>
</dbReference>
<dbReference type="InterPro" id="IPR051615">
    <property type="entry name" value="Transcr_Regulatory_Elem"/>
</dbReference>